<protein>
    <submittedName>
        <fullName evidence="2">Uncharacterized protein</fullName>
    </submittedName>
</protein>
<dbReference type="AlphaFoldDB" id="A0AAE2SEA5"/>
<evidence type="ECO:0000313" key="2">
    <source>
        <dbReference type="EMBL" id="MBK1856174.1"/>
    </source>
</evidence>
<sequence>MSKSLITRVGATAALLLAHLVAATTLASFGAKLTALAEQEELVLPLISQMVITASSSGGFTFAALFYLAVLVAALIFLAKNDQHQSRFIAALTMGWMILLGAVLFFLIGFSVPLSQLSTS</sequence>
<comment type="caution">
    <text evidence="2">The sequence shown here is derived from an EMBL/GenBank/DDBJ whole genome shotgun (WGS) entry which is preliminary data.</text>
</comment>
<accession>A0AAE2SEA5</accession>
<reference evidence="2" key="1">
    <citation type="submission" date="2021-01" db="EMBL/GenBank/DDBJ databases">
        <title>Modified the classification status of verrucomicrobia.</title>
        <authorList>
            <person name="Feng X."/>
        </authorList>
    </citation>
    <scope>NUCLEOTIDE SEQUENCE</scope>
    <source>
        <strain evidence="2">5K15</strain>
    </source>
</reference>
<feature type="transmembrane region" description="Helical" evidence="1">
    <location>
        <begin position="51"/>
        <end position="77"/>
    </location>
</feature>
<dbReference type="EMBL" id="JAENIG010000010">
    <property type="protein sequence ID" value="MBK1856174.1"/>
    <property type="molecule type" value="Genomic_DNA"/>
</dbReference>
<keyword evidence="1" id="KW-1133">Transmembrane helix</keyword>
<evidence type="ECO:0000256" key="1">
    <source>
        <dbReference type="SAM" id="Phobius"/>
    </source>
</evidence>
<dbReference type="RefSeq" id="WP_309490788.1">
    <property type="nucleotide sequence ID" value="NZ_JAENIG010000010.1"/>
</dbReference>
<gene>
    <name evidence="2" type="ORF">JIN83_14470</name>
</gene>
<keyword evidence="1" id="KW-0472">Membrane</keyword>
<dbReference type="Proteomes" id="UP000634206">
    <property type="component" value="Unassembled WGS sequence"/>
</dbReference>
<proteinExistence type="predicted"/>
<keyword evidence="3" id="KW-1185">Reference proteome</keyword>
<keyword evidence="1" id="KW-0812">Transmembrane</keyword>
<organism evidence="2 3">
    <name type="scientific">Oceaniferula flava</name>
    <dbReference type="NCBI Taxonomy" id="2800421"/>
    <lineage>
        <taxon>Bacteria</taxon>
        <taxon>Pseudomonadati</taxon>
        <taxon>Verrucomicrobiota</taxon>
        <taxon>Verrucomicrobiia</taxon>
        <taxon>Verrucomicrobiales</taxon>
        <taxon>Verrucomicrobiaceae</taxon>
        <taxon>Oceaniferula</taxon>
    </lineage>
</organism>
<feature type="transmembrane region" description="Helical" evidence="1">
    <location>
        <begin position="89"/>
        <end position="112"/>
    </location>
</feature>
<name>A0AAE2SEA5_9BACT</name>
<evidence type="ECO:0000313" key="3">
    <source>
        <dbReference type="Proteomes" id="UP000634206"/>
    </source>
</evidence>